<accession>A0A450XDS3</accession>
<dbReference type="AlphaFoldDB" id="A0A450XDS3"/>
<reference evidence="1" key="1">
    <citation type="submission" date="2019-02" db="EMBL/GenBank/DDBJ databases">
        <authorList>
            <person name="Gruber-Vodicka R. H."/>
            <person name="Seah K. B. B."/>
        </authorList>
    </citation>
    <scope>NUCLEOTIDE SEQUENCE</scope>
    <source>
        <strain evidence="1">BECK_BZ197</strain>
        <strain evidence="3">BECK_BZ198</strain>
        <strain evidence="2">BECK_BZ199</strain>
    </source>
</reference>
<evidence type="ECO:0000313" key="3">
    <source>
        <dbReference type="EMBL" id="VFK75676.1"/>
    </source>
</evidence>
<dbReference type="EMBL" id="CAADGH010000028">
    <property type="protein sequence ID" value="VFK75676.1"/>
    <property type="molecule type" value="Genomic_DNA"/>
</dbReference>
<protein>
    <submittedName>
        <fullName evidence="1">Uncharacterized protein</fullName>
    </submittedName>
</protein>
<name>A0A450XDS3_9GAMM</name>
<dbReference type="EMBL" id="CAADFO010000028">
    <property type="protein sequence ID" value="VFK27452.1"/>
    <property type="molecule type" value="Genomic_DNA"/>
</dbReference>
<proteinExistence type="predicted"/>
<organism evidence="1">
    <name type="scientific">Candidatus Kentrum sp. MB</name>
    <dbReference type="NCBI Taxonomy" id="2138164"/>
    <lineage>
        <taxon>Bacteria</taxon>
        <taxon>Pseudomonadati</taxon>
        <taxon>Pseudomonadota</taxon>
        <taxon>Gammaproteobacteria</taxon>
        <taxon>Candidatus Kentrum</taxon>
    </lineage>
</organism>
<gene>
    <name evidence="1" type="ORF">BECKMB1821G_GA0114241_10288</name>
    <name evidence="3" type="ORF">BECKMB1821H_GA0114242_102841</name>
    <name evidence="2" type="ORF">BECKMB1821I_GA0114274_10297</name>
</gene>
<sequence>MFQRKDVPAWDLFSGFRKMFGRVEGENWGKNGTSQEGYDWRYAVADQRSKQNRNILDRFRPDITTGESRTEKNRPCQMTLSLEEIRASLSIQADKGGGYNRNAAWEMLAQVECGYGQQAVDELIREFDLESTFDFKPGNSFLSGKE</sequence>
<evidence type="ECO:0000313" key="1">
    <source>
        <dbReference type="EMBL" id="VFK27452.1"/>
    </source>
</evidence>
<evidence type="ECO:0000313" key="2">
    <source>
        <dbReference type="EMBL" id="VFK32022.1"/>
    </source>
</evidence>
<dbReference type="EMBL" id="CAADFQ010000029">
    <property type="protein sequence ID" value="VFK32022.1"/>
    <property type="molecule type" value="Genomic_DNA"/>
</dbReference>